<organism evidence="2 3">
    <name type="scientific">Calidris pygmaea</name>
    <name type="common">Spoon-billed sandpiper</name>
    <dbReference type="NCBI Taxonomy" id="425635"/>
    <lineage>
        <taxon>Eukaryota</taxon>
        <taxon>Metazoa</taxon>
        <taxon>Chordata</taxon>
        <taxon>Craniata</taxon>
        <taxon>Vertebrata</taxon>
        <taxon>Euteleostomi</taxon>
        <taxon>Archelosauria</taxon>
        <taxon>Archosauria</taxon>
        <taxon>Dinosauria</taxon>
        <taxon>Saurischia</taxon>
        <taxon>Theropoda</taxon>
        <taxon>Coelurosauria</taxon>
        <taxon>Aves</taxon>
        <taxon>Neognathae</taxon>
        <taxon>Neoaves</taxon>
        <taxon>Charadriiformes</taxon>
        <taxon>Scolopacidae</taxon>
        <taxon>Calidris</taxon>
    </lineage>
</organism>
<reference evidence="2" key="2">
    <citation type="submission" date="2025-09" db="UniProtKB">
        <authorList>
            <consortium name="Ensembl"/>
        </authorList>
    </citation>
    <scope>IDENTIFICATION</scope>
</reference>
<dbReference type="Ensembl" id="ENSCPGT00000012569.1">
    <property type="protein sequence ID" value="ENSCPGP00000011460.1"/>
    <property type="gene ID" value="ENSCPGG00000008166.1"/>
</dbReference>
<protein>
    <submittedName>
        <fullName evidence="2">Uncharacterized protein</fullName>
    </submittedName>
</protein>
<dbReference type="AlphaFoldDB" id="A0A8C3JQ45"/>
<feature type="region of interest" description="Disordered" evidence="1">
    <location>
        <begin position="103"/>
        <end position="122"/>
    </location>
</feature>
<reference evidence="2" key="1">
    <citation type="submission" date="2025-08" db="UniProtKB">
        <authorList>
            <consortium name="Ensembl"/>
        </authorList>
    </citation>
    <scope>IDENTIFICATION</scope>
</reference>
<name>A0A8C3JQ45_9CHAR</name>
<evidence type="ECO:0000313" key="2">
    <source>
        <dbReference type="Ensembl" id="ENSCPGP00000011460.1"/>
    </source>
</evidence>
<evidence type="ECO:0000256" key="1">
    <source>
        <dbReference type="SAM" id="MobiDB-lite"/>
    </source>
</evidence>
<sequence length="129" mass="13481">ANSRSSPRSCAARGCRHQSPSLPASSSPAEAPEGEGDAQRRLQPAPCSPQRPTGSLSPAATPGLLAAACCTCSMTARSAGPNPSPAAMPALHIPGRPRRLHFRLQNTHSPPPPPLLTSPKYDTWKTKQC</sequence>
<evidence type="ECO:0000313" key="3">
    <source>
        <dbReference type="Proteomes" id="UP000694419"/>
    </source>
</evidence>
<dbReference type="Proteomes" id="UP000694419">
    <property type="component" value="Unplaced"/>
</dbReference>
<feature type="region of interest" description="Disordered" evidence="1">
    <location>
        <begin position="1"/>
        <end position="60"/>
    </location>
</feature>
<proteinExistence type="predicted"/>
<accession>A0A8C3JQ45</accession>
<keyword evidence="3" id="KW-1185">Reference proteome</keyword>